<dbReference type="Pfam" id="PF13732">
    <property type="entry name" value="DrrA1-3_C"/>
    <property type="match status" value="1"/>
</dbReference>
<dbReference type="GO" id="GO:0043215">
    <property type="term" value="P:daunorubicin transport"/>
    <property type="evidence" value="ECO:0007669"/>
    <property type="project" value="InterPro"/>
</dbReference>
<evidence type="ECO:0000256" key="6">
    <source>
        <dbReference type="ARBA" id="ARBA00049985"/>
    </source>
</evidence>
<name>A0A516WZA7_9ACTN</name>
<feature type="compositionally biased region" description="Gly residues" evidence="7">
    <location>
        <begin position="318"/>
        <end position="327"/>
    </location>
</feature>
<feature type="region of interest" description="Disordered" evidence="7">
    <location>
        <begin position="310"/>
        <end position="352"/>
    </location>
</feature>
<evidence type="ECO:0000256" key="3">
    <source>
        <dbReference type="ARBA" id="ARBA00022741"/>
    </source>
</evidence>
<keyword evidence="10" id="KW-1185">Reference proteome</keyword>
<proteinExistence type="inferred from homology"/>
<gene>
    <name evidence="9" type="ORF">FO059_00455</name>
</gene>
<dbReference type="InterPro" id="IPR050763">
    <property type="entry name" value="ABC_transporter_ATP-binding"/>
</dbReference>
<dbReference type="Pfam" id="PF00005">
    <property type="entry name" value="ABC_tran"/>
    <property type="match status" value="1"/>
</dbReference>
<dbReference type="PROSITE" id="PS50893">
    <property type="entry name" value="ABC_TRANSPORTER_2"/>
    <property type="match status" value="1"/>
</dbReference>
<keyword evidence="3" id="KW-0547">Nucleotide-binding</keyword>
<evidence type="ECO:0000256" key="5">
    <source>
        <dbReference type="ARBA" id="ARBA00023251"/>
    </source>
</evidence>
<dbReference type="InterPro" id="IPR025302">
    <property type="entry name" value="DrrA1/2-like_C"/>
</dbReference>
<dbReference type="PROSITE" id="PS00211">
    <property type="entry name" value="ABC_TRANSPORTER_1"/>
    <property type="match status" value="1"/>
</dbReference>
<dbReference type="EMBL" id="CP041765">
    <property type="protein sequence ID" value="QDQ96090.1"/>
    <property type="molecule type" value="Genomic_DNA"/>
</dbReference>
<feature type="compositionally biased region" description="Basic and acidic residues" evidence="7">
    <location>
        <begin position="329"/>
        <end position="352"/>
    </location>
</feature>
<dbReference type="GO" id="GO:0016887">
    <property type="term" value="F:ATP hydrolysis activity"/>
    <property type="evidence" value="ECO:0007669"/>
    <property type="project" value="InterPro"/>
</dbReference>
<dbReference type="InterPro" id="IPR027417">
    <property type="entry name" value="P-loop_NTPase"/>
</dbReference>
<keyword evidence="2" id="KW-0813">Transport</keyword>
<dbReference type="PANTHER" id="PTHR42711:SF5">
    <property type="entry name" value="ABC TRANSPORTER ATP-BINDING PROTEIN NATA"/>
    <property type="match status" value="1"/>
</dbReference>
<evidence type="ECO:0000256" key="1">
    <source>
        <dbReference type="ARBA" id="ARBA00004413"/>
    </source>
</evidence>
<dbReference type="InterPro" id="IPR003593">
    <property type="entry name" value="AAA+_ATPase"/>
</dbReference>
<dbReference type="PANTHER" id="PTHR42711">
    <property type="entry name" value="ABC TRANSPORTER ATP-BINDING PROTEIN"/>
    <property type="match status" value="1"/>
</dbReference>
<keyword evidence="4 9" id="KW-0067">ATP-binding</keyword>
<reference evidence="9 10" key="2">
    <citation type="submission" date="2019-07" db="EMBL/GenBank/DDBJ databases">
        <authorList>
            <person name="Huang Y."/>
        </authorList>
    </citation>
    <scope>NUCLEOTIDE SEQUENCE [LARGE SCALE GENOMIC DNA]</scope>
    <source>
        <strain evidence="9 10">HY188</strain>
    </source>
</reference>
<protein>
    <submittedName>
        <fullName evidence="9">ATP-binding cassette domain-containing protein</fullName>
    </submittedName>
</protein>
<feature type="domain" description="ABC transporter" evidence="8">
    <location>
        <begin position="2"/>
        <end position="237"/>
    </location>
</feature>
<dbReference type="OrthoDB" id="9804819at2"/>
<keyword evidence="5" id="KW-0046">Antibiotic resistance</keyword>
<evidence type="ECO:0000259" key="8">
    <source>
        <dbReference type="PROSITE" id="PS50893"/>
    </source>
</evidence>
<dbReference type="GO" id="GO:1900753">
    <property type="term" value="P:doxorubicin transport"/>
    <property type="evidence" value="ECO:0007669"/>
    <property type="project" value="InterPro"/>
</dbReference>
<dbReference type="Proteomes" id="UP000317344">
    <property type="component" value="Chromosome"/>
</dbReference>
<dbReference type="InterPro" id="IPR017871">
    <property type="entry name" value="ABC_transporter-like_CS"/>
</dbReference>
<organism evidence="9 10">
    <name type="scientific">Tomitella fengzijianii</name>
    <dbReference type="NCBI Taxonomy" id="2597660"/>
    <lineage>
        <taxon>Bacteria</taxon>
        <taxon>Bacillati</taxon>
        <taxon>Actinomycetota</taxon>
        <taxon>Actinomycetes</taxon>
        <taxon>Mycobacteriales</taxon>
        <taxon>Tomitella</taxon>
    </lineage>
</organism>
<dbReference type="AlphaFoldDB" id="A0A516WZA7"/>
<evidence type="ECO:0000256" key="4">
    <source>
        <dbReference type="ARBA" id="ARBA00022840"/>
    </source>
</evidence>
<dbReference type="GO" id="GO:0046677">
    <property type="term" value="P:response to antibiotic"/>
    <property type="evidence" value="ECO:0007669"/>
    <property type="project" value="UniProtKB-KW"/>
</dbReference>
<dbReference type="InterPro" id="IPR003439">
    <property type="entry name" value="ABC_transporter-like_ATP-bd"/>
</dbReference>
<reference evidence="9 10" key="1">
    <citation type="submission" date="2019-07" db="EMBL/GenBank/DDBJ databases">
        <title>Tomitella cavernea sp. nov., an actinomycete isolated from soil.</title>
        <authorList>
            <person name="Cheng J."/>
        </authorList>
    </citation>
    <scope>NUCLEOTIDE SEQUENCE [LARGE SCALE GENOMIC DNA]</scope>
    <source>
        <strain evidence="9 10">HY188</strain>
    </source>
</reference>
<dbReference type="SUPFAM" id="SSF52540">
    <property type="entry name" value="P-loop containing nucleoside triphosphate hydrolases"/>
    <property type="match status" value="1"/>
</dbReference>
<comment type="similarity">
    <text evidence="6">Belongs to the ABC transporter superfamily. Drug exporter-1 (DrugE1) (TC 3.A.1.105) family.</text>
</comment>
<evidence type="ECO:0000256" key="2">
    <source>
        <dbReference type="ARBA" id="ARBA00022448"/>
    </source>
</evidence>
<dbReference type="InterPro" id="IPR005894">
    <property type="entry name" value="DrrA"/>
</dbReference>
<dbReference type="GO" id="GO:0005886">
    <property type="term" value="C:plasma membrane"/>
    <property type="evidence" value="ECO:0007669"/>
    <property type="project" value="UniProtKB-SubCell"/>
</dbReference>
<dbReference type="KEGG" id="toy:FO059_00455"/>
<dbReference type="SMART" id="SM00382">
    <property type="entry name" value="AAA"/>
    <property type="match status" value="1"/>
</dbReference>
<dbReference type="NCBIfam" id="TIGR01188">
    <property type="entry name" value="drrA"/>
    <property type="match status" value="1"/>
</dbReference>
<accession>A0A516WZA7</accession>
<dbReference type="RefSeq" id="WP_143905435.1">
    <property type="nucleotide sequence ID" value="NZ_CP041765.1"/>
</dbReference>
<dbReference type="GO" id="GO:0005524">
    <property type="term" value="F:ATP binding"/>
    <property type="evidence" value="ECO:0007669"/>
    <property type="project" value="UniProtKB-KW"/>
</dbReference>
<evidence type="ECO:0000256" key="7">
    <source>
        <dbReference type="SAM" id="MobiDB-lite"/>
    </source>
</evidence>
<sequence>MIHARGLARTFRKRRQEVRAVDGVDLDVEAGEIVGFLGPNGAGKTTTLRMLTTLLRPTEGTATVAGCDLRKDPVGVRRRIGYVPQSGAAHPEARAGEELVDHAMLYGISKAQAVAHGRELFESLDLHGLWERQPKAMSGGQKRRLDIAMGLAHEPGLVFLDEPTTGLDPQARANLWEHISDLRDHRGTTVFLTTHYMDEADSLCDRILVIDHGRIVAEGTPDALKARVGGDVINVELEQPEEAARVGALVGGLPGADAPSVSGTRVDVRVPHGGSALMALVRELDGAGITPLSLETRRPSLDDVFLGLTGRSLREDGPGSGDGGGTLDAGDRERMGEKHARVRGDERPEGSR</sequence>
<dbReference type="Gene3D" id="3.40.50.300">
    <property type="entry name" value="P-loop containing nucleotide triphosphate hydrolases"/>
    <property type="match status" value="1"/>
</dbReference>
<evidence type="ECO:0000313" key="9">
    <source>
        <dbReference type="EMBL" id="QDQ96090.1"/>
    </source>
</evidence>
<evidence type="ECO:0000313" key="10">
    <source>
        <dbReference type="Proteomes" id="UP000317344"/>
    </source>
</evidence>
<comment type="subcellular location">
    <subcellularLocation>
        <location evidence="1">Cell membrane</location>
        <topology evidence="1">Peripheral membrane protein</topology>
        <orientation evidence="1">Cytoplasmic side</orientation>
    </subcellularLocation>
</comment>